<reference evidence="1" key="1">
    <citation type="submission" date="2015-07" db="EMBL/GenBank/DDBJ databases">
        <title>MeaNS - Measles Nucleotide Surveillance Program.</title>
        <authorList>
            <person name="Tran T."/>
            <person name="Druce J."/>
        </authorList>
    </citation>
    <scope>NUCLEOTIDE SEQUENCE</scope>
    <source>
        <strain evidence="1">UCB-OBI-ISO-001</strain>
        <tissue evidence="1">Gonad</tissue>
    </source>
</reference>
<evidence type="ECO:0000313" key="1">
    <source>
        <dbReference type="EMBL" id="KOF71362.1"/>
    </source>
</evidence>
<sequence>MRLQMFASHAPTKTVNVEDEDSFYDQLKEACRTCPKHDLVILLGDMNAQIGHGSEATAVRIYIYHEVSNYTGSRYANFCSSNNLKDLQSHFKHKNDRKWIWMYTNRYKMDLDHIAMKA</sequence>
<dbReference type="Gene3D" id="3.60.10.10">
    <property type="entry name" value="Endonuclease/exonuclease/phosphatase"/>
    <property type="match status" value="1"/>
</dbReference>
<dbReference type="SUPFAM" id="SSF56219">
    <property type="entry name" value="DNase I-like"/>
    <property type="match status" value="1"/>
</dbReference>
<gene>
    <name evidence="1" type="ORF">OCBIM_22001175mg</name>
</gene>
<name>A0A0L8G2U5_OCTBM</name>
<organism evidence="1">
    <name type="scientific">Octopus bimaculoides</name>
    <name type="common">California two-spotted octopus</name>
    <dbReference type="NCBI Taxonomy" id="37653"/>
    <lineage>
        <taxon>Eukaryota</taxon>
        <taxon>Metazoa</taxon>
        <taxon>Spiralia</taxon>
        <taxon>Lophotrochozoa</taxon>
        <taxon>Mollusca</taxon>
        <taxon>Cephalopoda</taxon>
        <taxon>Coleoidea</taxon>
        <taxon>Octopodiformes</taxon>
        <taxon>Octopoda</taxon>
        <taxon>Incirrata</taxon>
        <taxon>Octopodidae</taxon>
        <taxon>Octopus</taxon>
    </lineage>
</organism>
<proteinExistence type="predicted"/>
<protein>
    <recommendedName>
        <fullName evidence="2">Endonuclease/exonuclease/phosphatase domain-containing protein</fullName>
    </recommendedName>
</protein>
<dbReference type="AlphaFoldDB" id="A0A0L8G2U5"/>
<evidence type="ECO:0008006" key="2">
    <source>
        <dbReference type="Google" id="ProtNLM"/>
    </source>
</evidence>
<dbReference type="InterPro" id="IPR036691">
    <property type="entry name" value="Endo/exonu/phosph_ase_sf"/>
</dbReference>
<feature type="non-terminal residue" evidence="1">
    <location>
        <position position="118"/>
    </location>
</feature>
<accession>A0A0L8G2U5</accession>
<dbReference type="EMBL" id="KQ424212">
    <property type="protein sequence ID" value="KOF71362.1"/>
    <property type="molecule type" value="Genomic_DNA"/>
</dbReference>